<sequence length="74" mass="8441">MRLLAMVWKSIAPSKVLVFTWQLLQDRVPTCQNLFRHRVIVDTMGVSCVFCGNTSESGSHFFITCAFAPAVWYK</sequence>
<name>A0A392RG14_9FABA</name>
<dbReference type="AlphaFoldDB" id="A0A392RG14"/>
<dbReference type="Proteomes" id="UP000265520">
    <property type="component" value="Unassembled WGS sequence"/>
</dbReference>
<reference evidence="3 4" key="1">
    <citation type="journal article" date="2018" name="Front. Plant Sci.">
        <title>Red Clover (Trifolium pratense) and Zigzag Clover (T. medium) - A Picture of Genomic Similarities and Differences.</title>
        <authorList>
            <person name="Dluhosova J."/>
            <person name="Istvanek J."/>
            <person name="Nedelnik J."/>
            <person name="Repkova J."/>
        </authorList>
    </citation>
    <scope>NUCLEOTIDE SEQUENCE [LARGE SCALE GENOMIC DNA]</scope>
    <source>
        <strain evidence="4">cv. 10/8</strain>
        <tissue evidence="3">Leaf</tissue>
    </source>
</reference>
<dbReference type="EMBL" id="LXQA010224084">
    <property type="protein sequence ID" value="MCI35511.1"/>
    <property type="molecule type" value="Genomic_DNA"/>
</dbReference>
<dbReference type="Pfam" id="PF13966">
    <property type="entry name" value="zf-RVT"/>
    <property type="match status" value="1"/>
</dbReference>
<organism evidence="3 4">
    <name type="scientific">Trifolium medium</name>
    <dbReference type="NCBI Taxonomy" id="97028"/>
    <lineage>
        <taxon>Eukaryota</taxon>
        <taxon>Viridiplantae</taxon>
        <taxon>Streptophyta</taxon>
        <taxon>Embryophyta</taxon>
        <taxon>Tracheophyta</taxon>
        <taxon>Spermatophyta</taxon>
        <taxon>Magnoliopsida</taxon>
        <taxon>eudicotyledons</taxon>
        <taxon>Gunneridae</taxon>
        <taxon>Pentapetalae</taxon>
        <taxon>rosids</taxon>
        <taxon>fabids</taxon>
        <taxon>Fabales</taxon>
        <taxon>Fabaceae</taxon>
        <taxon>Papilionoideae</taxon>
        <taxon>50 kb inversion clade</taxon>
        <taxon>NPAAA clade</taxon>
        <taxon>Hologalegina</taxon>
        <taxon>IRL clade</taxon>
        <taxon>Trifolieae</taxon>
        <taxon>Trifolium</taxon>
    </lineage>
</organism>
<feature type="signal peptide" evidence="1">
    <location>
        <begin position="1"/>
        <end position="18"/>
    </location>
</feature>
<evidence type="ECO:0000313" key="3">
    <source>
        <dbReference type="EMBL" id="MCI35511.1"/>
    </source>
</evidence>
<comment type="caution">
    <text evidence="3">The sequence shown here is derived from an EMBL/GenBank/DDBJ whole genome shotgun (WGS) entry which is preliminary data.</text>
</comment>
<evidence type="ECO:0000259" key="2">
    <source>
        <dbReference type="Pfam" id="PF13966"/>
    </source>
</evidence>
<feature type="domain" description="Reverse transcriptase zinc-binding" evidence="2">
    <location>
        <begin position="5"/>
        <end position="72"/>
    </location>
</feature>
<keyword evidence="1" id="KW-0732">Signal</keyword>
<proteinExistence type="predicted"/>
<feature type="non-terminal residue" evidence="3">
    <location>
        <position position="74"/>
    </location>
</feature>
<dbReference type="InterPro" id="IPR026960">
    <property type="entry name" value="RVT-Znf"/>
</dbReference>
<protein>
    <recommendedName>
        <fullName evidence="2">Reverse transcriptase zinc-binding domain-containing protein</fullName>
    </recommendedName>
</protein>
<accession>A0A392RG14</accession>
<evidence type="ECO:0000256" key="1">
    <source>
        <dbReference type="SAM" id="SignalP"/>
    </source>
</evidence>
<feature type="chain" id="PRO_5017375680" description="Reverse transcriptase zinc-binding domain-containing protein" evidence="1">
    <location>
        <begin position="19"/>
        <end position="74"/>
    </location>
</feature>
<keyword evidence="4" id="KW-1185">Reference proteome</keyword>
<evidence type="ECO:0000313" key="4">
    <source>
        <dbReference type="Proteomes" id="UP000265520"/>
    </source>
</evidence>